<evidence type="ECO:0000313" key="3">
    <source>
        <dbReference type="EMBL" id="KAJ7321342.1"/>
    </source>
</evidence>
<dbReference type="AlphaFoldDB" id="A0AAD6ZFU1"/>
<reference evidence="3" key="1">
    <citation type="submission" date="2023-03" db="EMBL/GenBank/DDBJ databases">
        <title>Massive genome expansion in bonnet fungi (Mycena s.s.) driven by repeated elements and novel gene families across ecological guilds.</title>
        <authorList>
            <consortium name="Lawrence Berkeley National Laboratory"/>
            <person name="Harder C.B."/>
            <person name="Miyauchi S."/>
            <person name="Viragh M."/>
            <person name="Kuo A."/>
            <person name="Thoen E."/>
            <person name="Andreopoulos B."/>
            <person name="Lu D."/>
            <person name="Skrede I."/>
            <person name="Drula E."/>
            <person name="Henrissat B."/>
            <person name="Morin E."/>
            <person name="Kohler A."/>
            <person name="Barry K."/>
            <person name="LaButti K."/>
            <person name="Morin E."/>
            <person name="Salamov A."/>
            <person name="Lipzen A."/>
            <person name="Mereny Z."/>
            <person name="Hegedus B."/>
            <person name="Baldrian P."/>
            <person name="Stursova M."/>
            <person name="Weitz H."/>
            <person name="Taylor A."/>
            <person name="Grigoriev I.V."/>
            <person name="Nagy L.G."/>
            <person name="Martin F."/>
            <person name="Kauserud H."/>
        </authorList>
    </citation>
    <scope>NUCLEOTIDE SEQUENCE</scope>
    <source>
        <strain evidence="3">CBHHK002</strain>
    </source>
</reference>
<dbReference type="Proteomes" id="UP001218218">
    <property type="component" value="Unassembled WGS sequence"/>
</dbReference>
<protein>
    <submittedName>
        <fullName evidence="3">Uncharacterized protein</fullName>
    </submittedName>
</protein>
<keyword evidence="2" id="KW-1133">Transmembrane helix</keyword>
<evidence type="ECO:0000256" key="1">
    <source>
        <dbReference type="SAM" id="MobiDB-lite"/>
    </source>
</evidence>
<organism evidence="3 4">
    <name type="scientific">Mycena albidolilacea</name>
    <dbReference type="NCBI Taxonomy" id="1033008"/>
    <lineage>
        <taxon>Eukaryota</taxon>
        <taxon>Fungi</taxon>
        <taxon>Dikarya</taxon>
        <taxon>Basidiomycota</taxon>
        <taxon>Agaricomycotina</taxon>
        <taxon>Agaricomycetes</taxon>
        <taxon>Agaricomycetidae</taxon>
        <taxon>Agaricales</taxon>
        <taxon>Marasmiineae</taxon>
        <taxon>Mycenaceae</taxon>
        <taxon>Mycena</taxon>
    </lineage>
</organism>
<feature type="region of interest" description="Disordered" evidence="1">
    <location>
        <begin position="229"/>
        <end position="257"/>
    </location>
</feature>
<keyword evidence="4" id="KW-1185">Reference proteome</keyword>
<evidence type="ECO:0000313" key="4">
    <source>
        <dbReference type="Proteomes" id="UP001218218"/>
    </source>
</evidence>
<comment type="caution">
    <text evidence="3">The sequence shown here is derived from an EMBL/GenBank/DDBJ whole genome shotgun (WGS) entry which is preliminary data.</text>
</comment>
<feature type="compositionally biased region" description="Polar residues" evidence="1">
    <location>
        <begin position="245"/>
        <end position="257"/>
    </location>
</feature>
<sequence length="371" mass="42471">MRTIPTLGDCNLGLRRSPITTLKKKRAVHWWTEVVSRSCRSQPSAVRELCKDRIRRLVALQKHQGWSPIHLEVNPRRSPRCPKWFELSRWRSERCRIAVAQLQTESEKKKSRYNASRGKTSMEEQIEERTKIGSVFEGDERGKSRFHNVMTRKKKIKYFGAFKNTGRVHTLLHSILLNSQSVWASNAFATTQPRIRSTRSATSEHQTSNAPELTSVWVSYDVNDSIEAQMQNPTTLDKERKHSPETTGTRPDDAQNITVQDSPYLSNIENGSFHLFVWILAFYYSVVYFFPDFLVTFVTISSSSPAGHLIAFDGDIDKMRILLPVVQHSEGRKSCLENPHRGDKKGETPPPDGCPLAIVMYAVFFASFLTR</sequence>
<proteinExistence type="predicted"/>
<accession>A0AAD6ZFU1</accession>
<gene>
    <name evidence="3" type="ORF">DFH08DRAFT_818709</name>
</gene>
<feature type="region of interest" description="Disordered" evidence="1">
    <location>
        <begin position="106"/>
        <end position="127"/>
    </location>
</feature>
<dbReference type="EMBL" id="JARIHO010000051">
    <property type="protein sequence ID" value="KAJ7321342.1"/>
    <property type="molecule type" value="Genomic_DNA"/>
</dbReference>
<feature type="transmembrane region" description="Helical" evidence="2">
    <location>
        <begin position="275"/>
        <end position="300"/>
    </location>
</feature>
<name>A0AAD6ZFU1_9AGAR</name>
<evidence type="ECO:0000256" key="2">
    <source>
        <dbReference type="SAM" id="Phobius"/>
    </source>
</evidence>
<keyword evidence="2" id="KW-0812">Transmembrane</keyword>
<keyword evidence="2" id="KW-0472">Membrane</keyword>